<keyword evidence="2 4" id="KW-0547">Nucleotide-binding</keyword>
<accession>A0ABM5YDY2</accession>
<feature type="domain" description="RecG wedge" evidence="3">
    <location>
        <begin position="7"/>
        <end position="117"/>
    </location>
</feature>
<gene>
    <name evidence="4" type="ORF">CPRO_24640</name>
</gene>
<proteinExistence type="predicted"/>
<dbReference type="Proteomes" id="UP000068026">
    <property type="component" value="Chromosome"/>
</dbReference>
<dbReference type="GO" id="GO:0004386">
    <property type="term" value="F:helicase activity"/>
    <property type="evidence" value="ECO:0007669"/>
    <property type="project" value="UniProtKB-KW"/>
</dbReference>
<sequence length="132" mass="15511">MEWTDSISCLKGIGEQRERKLNKLGVYTVEDLITHYPRDYKDRSRLAKINELELDEENTFIACCKGNGETMKHGRFTLTRLKVVDETGEIGLLWYNQPYMKTTLKPREWYLFTGKLQKNMAVRSFLLLNGKE</sequence>
<evidence type="ECO:0000313" key="5">
    <source>
        <dbReference type="Proteomes" id="UP000068026"/>
    </source>
</evidence>
<evidence type="ECO:0000313" key="4">
    <source>
        <dbReference type="EMBL" id="AMJ42027.1"/>
    </source>
</evidence>
<dbReference type="RefSeq" id="WP_236782352.1">
    <property type="nucleotide sequence ID" value="NZ_CP014223.1"/>
</dbReference>
<evidence type="ECO:0000259" key="3">
    <source>
        <dbReference type="Pfam" id="PF17191"/>
    </source>
</evidence>
<keyword evidence="2 4" id="KW-0347">Helicase</keyword>
<dbReference type="InterPro" id="IPR012340">
    <property type="entry name" value="NA-bd_OB-fold"/>
</dbReference>
<dbReference type="Pfam" id="PF17191">
    <property type="entry name" value="RecG_wedge"/>
    <property type="match status" value="1"/>
</dbReference>
<evidence type="ECO:0000256" key="2">
    <source>
        <dbReference type="ARBA" id="ARBA00022806"/>
    </source>
</evidence>
<organism evidence="4 5">
    <name type="scientific">Anaerotignum propionicum DSM 1682</name>
    <dbReference type="NCBI Taxonomy" id="991789"/>
    <lineage>
        <taxon>Bacteria</taxon>
        <taxon>Bacillati</taxon>
        <taxon>Bacillota</taxon>
        <taxon>Clostridia</taxon>
        <taxon>Lachnospirales</taxon>
        <taxon>Anaerotignaceae</taxon>
        <taxon>Anaerotignum</taxon>
    </lineage>
</organism>
<reference evidence="4 5" key="1">
    <citation type="journal article" date="2016" name="Genome Announc.">
        <title>Complete Genome Sequence of the Amino Acid-Fermenting Clostridium propionicum X2 (DSM 1682).</title>
        <authorList>
            <person name="Poehlein A."/>
            <person name="Schlien K."/>
            <person name="Chowdhury N.P."/>
            <person name="Gottschalk G."/>
            <person name="Buckel W."/>
            <person name="Daniel R."/>
        </authorList>
    </citation>
    <scope>NUCLEOTIDE SEQUENCE [LARGE SCALE GENOMIC DNA]</scope>
    <source>
        <strain evidence="4 5">X2</strain>
    </source>
</reference>
<protein>
    <submittedName>
        <fullName evidence="4">ATP-dependent DNA helicase RecG</fullName>
    </submittedName>
</protein>
<dbReference type="InterPro" id="IPR047112">
    <property type="entry name" value="RecG/Mfd"/>
</dbReference>
<evidence type="ECO:0000256" key="1">
    <source>
        <dbReference type="ARBA" id="ARBA00022801"/>
    </source>
</evidence>
<dbReference type="PANTHER" id="PTHR47964:SF1">
    <property type="entry name" value="ATP-DEPENDENT DNA HELICASE HOMOLOG RECG, CHLOROPLASTIC"/>
    <property type="match status" value="1"/>
</dbReference>
<name>A0ABM5YDY2_ANAPI</name>
<dbReference type="Gene3D" id="2.40.50.140">
    <property type="entry name" value="Nucleic acid-binding proteins"/>
    <property type="match status" value="1"/>
</dbReference>
<keyword evidence="1" id="KW-0378">Hydrolase</keyword>
<reference evidence="5" key="2">
    <citation type="submission" date="2016-01" db="EMBL/GenBank/DDBJ databases">
        <authorList>
            <person name="Poehlein A."/>
            <person name="Schlien K."/>
            <person name="Gottschalk G."/>
            <person name="Buckel W."/>
            <person name="Daniel R."/>
        </authorList>
    </citation>
    <scope>NUCLEOTIDE SEQUENCE [LARGE SCALE GENOMIC DNA]</scope>
    <source>
        <strain evidence="5">X2</strain>
    </source>
</reference>
<keyword evidence="2 4" id="KW-0067">ATP-binding</keyword>
<dbReference type="InterPro" id="IPR033454">
    <property type="entry name" value="RecG_wedge"/>
</dbReference>
<keyword evidence="5" id="KW-1185">Reference proteome</keyword>
<dbReference type="SUPFAM" id="SSF50249">
    <property type="entry name" value="Nucleic acid-binding proteins"/>
    <property type="match status" value="1"/>
</dbReference>
<dbReference type="EMBL" id="CP014223">
    <property type="protein sequence ID" value="AMJ42027.1"/>
    <property type="molecule type" value="Genomic_DNA"/>
</dbReference>
<dbReference type="PANTHER" id="PTHR47964">
    <property type="entry name" value="ATP-DEPENDENT DNA HELICASE HOMOLOG RECG, CHLOROPLASTIC"/>
    <property type="match status" value="1"/>
</dbReference>